<dbReference type="Pfam" id="PF00196">
    <property type="entry name" value="GerE"/>
    <property type="match status" value="1"/>
</dbReference>
<feature type="domain" description="HTH luxR-type" evidence="4">
    <location>
        <begin position="170"/>
        <end position="235"/>
    </location>
</feature>
<dbReference type="GO" id="GO:0003677">
    <property type="term" value="F:DNA binding"/>
    <property type="evidence" value="ECO:0007669"/>
    <property type="project" value="UniProtKB-KW"/>
</dbReference>
<dbReference type="EMBL" id="PYMH01000008">
    <property type="protein sequence ID" value="PSU32785.1"/>
    <property type="molecule type" value="Genomic_DNA"/>
</dbReference>
<dbReference type="PRINTS" id="PR00038">
    <property type="entry name" value="HTHLUXR"/>
</dbReference>
<reference evidence="5 6" key="1">
    <citation type="submission" date="2018-03" db="EMBL/GenBank/DDBJ databases">
        <title>Whole genome sequencing of Histamine producing bacteria.</title>
        <authorList>
            <person name="Butler K."/>
        </authorList>
    </citation>
    <scope>NUCLEOTIDE SEQUENCE [LARGE SCALE GENOMIC DNA]</scope>
    <source>
        <strain evidence="5 6">JCM 13586</strain>
    </source>
</reference>
<evidence type="ECO:0000259" key="4">
    <source>
        <dbReference type="PROSITE" id="PS50043"/>
    </source>
</evidence>
<dbReference type="SUPFAM" id="SSF46894">
    <property type="entry name" value="C-terminal effector domain of the bipartite response regulators"/>
    <property type="match status" value="1"/>
</dbReference>
<keyword evidence="1" id="KW-0805">Transcription regulation</keyword>
<evidence type="ECO:0000256" key="3">
    <source>
        <dbReference type="ARBA" id="ARBA00023163"/>
    </source>
</evidence>
<dbReference type="InterPro" id="IPR000792">
    <property type="entry name" value="Tscrpt_reg_LuxR_C"/>
</dbReference>
<protein>
    <recommendedName>
        <fullName evidence="4">HTH luxR-type domain-containing protein</fullName>
    </recommendedName>
</protein>
<keyword evidence="2" id="KW-0238">DNA-binding</keyword>
<dbReference type="GO" id="GO:0006355">
    <property type="term" value="P:regulation of DNA-templated transcription"/>
    <property type="evidence" value="ECO:0007669"/>
    <property type="project" value="InterPro"/>
</dbReference>
<dbReference type="PANTHER" id="PTHR44688">
    <property type="entry name" value="DNA-BINDING TRANSCRIPTIONAL ACTIVATOR DEVR_DOSR"/>
    <property type="match status" value="1"/>
</dbReference>
<comment type="caution">
    <text evidence="5">The sequence shown here is derived from an EMBL/GenBank/DDBJ whole genome shotgun (WGS) entry which is preliminary data.</text>
</comment>
<proteinExistence type="predicted"/>
<gene>
    <name evidence="5" type="ORF">C9I99_17225</name>
</gene>
<organism evidence="5 6">
    <name type="scientific">Photobacterium lutimaris</name>
    <dbReference type="NCBI Taxonomy" id="388278"/>
    <lineage>
        <taxon>Bacteria</taxon>
        <taxon>Pseudomonadati</taxon>
        <taxon>Pseudomonadota</taxon>
        <taxon>Gammaproteobacteria</taxon>
        <taxon>Vibrionales</taxon>
        <taxon>Vibrionaceae</taxon>
        <taxon>Photobacterium</taxon>
    </lineage>
</organism>
<keyword evidence="3" id="KW-0804">Transcription</keyword>
<dbReference type="PANTHER" id="PTHR44688:SF25">
    <property type="entry name" value="HTH LUXR-TYPE DOMAIN-CONTAINING PROTEIN"/>
    <property type="match status" value="1"/>
</dbReference>
<dbReference type="InterPro" id="IPR016032">
    <property type="entry name" value="Sig_transdc_resp-reg_C-effctor"/>
</dbReference>
<evidence type="ECO:0000313" key="6">
    <source>
        <dbReference type="Proteomes" id="UP000241222"/>
    </source>
</evidence>
<dbReference type="Proteomes" id="UP000241222">
    <property type="component" value="Unassembled WGS sequence"/>
</dbReference>
<accession>A0A2T3IWF3</accession>
<name>A0A2T3IWF3_9GAMM</name>
<dbReference type="PROSITE" id="PS50043">
    <property type="entry name" value="HTH_LUXR_2"/>
    <property type="match status" value="1"/>
</dbReference>
<evidence type="ECO:0000256" key="2">
    <source>
        <dbReference type="ARBA" id="ARBA00023125"/>
    </source>
</evidence>
<dbReference type="Gene3D" id="1.10.10.10">
    <property type="entry name" value="Winged helix-like DNA-binding domain superfamily/Winged helix DNA-binding domain"/>
    <property type="match status" value="1"/>
</dbReference>
<dbReference type="SMART" id="SM00421">
    <property type="entry name" value="HTH_LUXR"/>
    <property type="match status" value="1"/>
</dbReference>
<sequence length="239" mass="27242">MSTMQQQIRKSDMQAILDLNMDLVHVNKDEEFNAIFDAMSKVIPFDKATLIHVSSAPQSSQSLSAFGLKVVSKNISRDKQKELAAPEYLLNNQDLYYAINQQEPFWLSHSGECDFGILGQNNLIASFSSPNSSNNTVLTLDCSHNEASEVFSKIVKYLLPSFHEAIRRSPHILDEQISPREYDVLQWIKEGKSTWEISKILSISERTVKFHIKNLCHKLNATNRTHALAKAIQFRLIDY</sequence>
<dbReference type="OrthoDB" id="9774661at2"/>
<dbReference type="CDD" id="cd06170">
    <property type="entry name" value="LuxR_C_like"/>
    <property type="match status" value="1"/>
</dbReference>
<dbReference type="AlphaFoldDB" id="A0A2T3IWF3"/>
<keyword evidence="6" id="KW-1185">Reference proteome</keyword>
<evidence type="ECO:0000313" key="5">
    <source>
        <dbReference type="EMBL" id="PSU32785.1"/>
    </source>
</evidence>
<dbReference type="PROSITE" id="PS00622">
    <property type="entry name" value="HTH_LUXR_1"/>
    <property type="match status" value="1"/>
</dbReference>
<dbReference type="InterPro" id="IPR036388">
    <property type="entry name" value="WH-like_DNA-bd_sf"/>
</dbReference>
<evidence type="ECO:0000256" key="1">
    <source>
        <dbReference type="ARBA" id="ARBA00023015"/>
    </source>
</evidence>